<comment type="caution">
    <text evidence="1">The sequence shown here is derived from an EMBL/GenBank/DDBJ whole genome shotgun (WGS) entry which is preliminary data.</text>
</comment>
<dbReference type="SUPFAM" id="SSF53850">
    <property type="entry name" value="Periplasmic binding protein-like II"/>
    <property type="match status" value="1"/>
</dbReference>
<reference evidence="1 2" key="1">
    <citation type="submission" date="2019-08" db="EMBL/GenBank/DDBJ databases">
        <title>In-depth cultivation of the pig gut microbiome towards novel bacterial diversity and tailored functional studies.</title>
        <authorList>
            <person name="Wylensek D."/>
            <person name="Hitch T.C.A."/>
            <person name="Clavel T."/>
        </authorList>
    </citation>
    <scope>NUCLEOTIDE SEQUENCE [LARGE SCALE GENOMIC DNA]</scope>
    <source>
        <strain evidence="1 2">WCA-380-WT-3A</strain>
    </source>
</reference>
<dbReference type="Gene3D" id="3.40.190.10">
    <property type="entry name" value="Periplasmic binding protein-like II"/>
    <property type="match status" value="1"/>
</dbReference>
<dbReference type="PANTHER" id="PTHR43649:SF12">
    <property type="entry name" value="DIACETYLCHITOBIOSE BINDING PROTEIN DASA"/>
    <property type="match status" value="1"/>
</dbReference>
<proteinExistence type="predicted"/>
<sequence length="384" mass="40998">MQDSISDEAQEYLKKTFAEKNPGKKLSIEIQQWDGIQSKLQTSLASTDECPDVVETGNTQSAAYLSVGAFADLSEQYESLGGSKLIPSFVKAGEYEGGKYALPLYAGARGIYYRKDLFKKAGITEPQTINEFHDAIIKLTKANPDHTKGFSGIYLAAADIHAVESYLFAAGGDYATEADGKWTAQMSSSASQAALKQIQDIFKNGTTFGNDSQTGQKNFQQNFNNGQVGILVATGNIGTKIDKELWDAGKVGVMALPSNTPGKAGATFAGGSNISIAAKAHHPKGAAAVIDIIFSKEFQKLIAKNGWTPGNLDYAGDVQGAFAKISKDVIAASKLTPNTANWANLMPDTTLKNFYTKIASGADVAAEAKQFDDMLNKALNQKES</sequence>
<keyword evidence="2" id="KW-1185">Reference proteome</keyword>
<gene>
    <name evidence="1" type="ORF">FYJ43_02515</name>
</gene>
<dbReference type="Proteomes" id="UP000466104">
    <property type="component" value="Unassembled WGS sequence"/>
</dbReference>
<evidence type="ECO:0000313" key="2">
    <source>
        <dbReference type="Proteomes" id="UP000466104"/>
    </source>
</evidence>
<dbReference type="InterPro" id="IPR006059">
    <property type="entry name" value="SBP"/>
</dbReference>
<name>A0A7K0J4U5_9ACTN</name>
<protein>
    <submittedName>
        <fullName evidence="1">Extracellular solute-binding protein</fullName>
    </submittedName>
</protein>
<dbReference type="EMBL" id="VUMG01000001">
    <property type="protein sequence ID" value="MSS44942.1"/>
    <property type="molecule type" value="Genomic_DNA"/>
</dbReference>
<evidence type="ECO:0000313" key="1">
    <source>
        <dbReference type="EMBL" id="MSS44942.1"/>
    </source>
</evidence>
<dbReference type="PANTHER" id="PTHR43649">
    <property type="entry name" value="ARABINOSE-BINDING PROTEIN-RELATED"/>
    <property type="match status" value="1"/>
</dbReference>
<dbReference type="AlphaFoldDB" id="A0A7K0J4U5"/>
<organism evidence="1 2">
    <name type="scientific">Cutibacterium porci</name>
    <dbReference type="NCBI Taxonomy" id="2605781"/>
    <lineage>
        <taxon>Bacteria</taxon>
        <taxon>Bacillati</taxon>
        <taxon>Actinomycetota</taxon>
        <taxon>Actinomycetes</taxon>
        <taxon>Propionibacteriales</taxon>
        <taxon>Propionibacteriaceae</taxon>
        <taxon>Cutibacterium</taxon>
    </lineage>
</organism>
<dbReference type="Pfam" id="PF01547">
    <property type="entry name" value="SBP_bac_1"/>
    <property type="match status" value="1"/>
</dbReference>
<dbReference type="InterPro" id="IPR050490">
    <property type="entry name" value="Bact_solute-bd_prot1"/>
</dbReference>
<accession>A0A7K0J4U5</accession>